<protein>
    <submittedName>
        <fullName evidence="2">Uncharacterized protein</fullName>
    </submittedName>
</protein>
<dbReference type="AlphaFoldDB" id="A0A0B7A3V5"/>
<keyword evidence="1" id="KW-0732">Signal</keyword>
<proteinExistence type="predicted"/>
<gene>
    <name evidence="2" type="primary">ORF92038</name>
</gene>
<sequence>MIGWIVLAFASAVASVVSGCPKDVMKGISECMGPLEGYSVGQADIFELMSRPDKISQLCRDGKIQTAFSCLSGLYNRCLRPWEEVRRSDLVVNVGKWSQVMNNICNNIHYFREHADCERLASLEYRPCAELEVDIVKQKLTIIWTATSDPELETRDQKMEAAVKIGCDFSEKILQCLRKPYERLCPKQLTDLLVSTVENFMPPACAKKDIVNVTRINRYNNYNTHNGNDDEVHVVIGIPQVAIHRDRHTHYDDGSRRTNIRGNDGRKAAIEASNRNNGSSKFNNLTLNLFTALTFYYFRKI</sequence>
<evidence type="ECO:0000313" key="2">
    <source>
        <dbReference type="EMBL" id="CEK74660.1"/>
    </source>
</evidence>
<reference evidence="2" key="1">
    <citation type="submission" date="2014-12" db="EMBL/GenBank/DDBJ databases">
        <title>Insight into the proteome of Arion vulgaris.</title>
        <authorList>
            <person name="Aradska J."/>
            <person name="Bulat T."/>
            <person name="Smidak R."/>
            <person name="Sarate P."/>
            <person name="Gangsoo J."/>
            <person name="Sialana F."/>
            <person name="Bilban M."/>
            <person name="Lubec G."/>
        </authorList>
    </citation>
    <scope>NUCLEOTIDE SEQUENCE</scope>
    <source>
        <tissue evidence="2">Skin</tissue>
    </source>
</reference>
<dbReference type="EMBL" id="HACG01027795">
    <property type="protein sequence ID" value="CEK74660.1"/>
    <property type="molecule type" value="Transcribed_RNA"/>
</dbReference>
<evidence type="ECO:0000256" key="1">
    <source>
        <dbReference type="SAM" id="SignalP"/>
    </source>
</evidence>
<feature type="signal peptide" evidence="1">
    <location>
        <begin position="1"/>
        <end position="19"/>
    </location>
</feature>
<name>A0A0B7A3V5_9EUPU</name>
<feature type="chain" id="PRO_5002112582" evidence="1">
    <location>
        <begin position="20"/>
        <end position="301"/>
    </location>
</feature>
<organism evidence="2">
    <name type="scientific">Arion vulgaris</name>
    <dbReference type="NCBI Taxonomy" id="1028688"/>
    <lineage>
        <taxon>Eukaryota</taxon>
        <taxon>Metazoa</taxon>
        <taxon>Spiralia</taxon>
        <taxon>Lophotrochozoa</taxon>
        <taxon>Mollusca</taxon>
        <taxon>Gastropoda</taxon>
        <taxon>Heterobranchia</taxon>
        <taxon>Euthyneura</taxon>
        <taxon>Panpulmonata</taxon>
        <taxon>Eupulmonata</taxon>
        <taxon>Stylommatophora</taxon>
        <taxon>Helicina</taxon>
        <taxon>Arionoidea</taxon>
        <taxon>Arionidae</taxon>
        <taxon>Arion</taxon>
    </lineage>
</organism>
<accession>A0A0B7A3V5</accession>